<dbReference type="Pfam" id="PF00657">
    <property type="entry name" value="Lipase_GDSL"/>
    <property type="match status" value="1"/>
</dbReference>
<protein>
    <recommendedName>
        <fullName evidence="4">Carbohydrate esterase family 16 protein</fullName>
    </recommendedName>
</protein>
<keyword evidence="2" id="KW-0732">Signal</keyword>
<dbReference type="InterPro" id="IPR051058">
    <property type="entry name" value="GDSL_Est/Lipase"/>
</dbReference>
<dbReference type="AlphaFoldDB" id="A0A0B7KHF3"/>
<feature type="chain" id="PRO_5002118618" description="Carbohydrate esterase family 16 protein" evidence="2">
    <location>
        <begin position="20"/>
        <end position="306"/>
    </location>
</feature>
<dbReference type="InterPro" id="IPR036514">
    <property type="entry name" value="SGNH_hydro_sf"/>
</dbReference>
<dbReference type="SUPFAM" id="SSF52266">
    <property type="entry name" value="SGNH hydrolase"/>
    <property type="match status" value="1"/>
</dbReference>
<dbReference type="GO" id="GO:0016788">
    <property type="term" value="F:hydrolase activity, acting on ester bonds"/>
    <property type="evidence" value="ECO:0007669"/>
    <property type="project" value="InterPro"/>
</dbReference>
<dbReference type="PANTHER" id="PTHR45648:SF22">
    <property type="entry name" value="GDSL LIPASE_ACYLHYDROLASE FAMILY PROTEIN (AFU_ORTHOLOGUE AFUA_4G14700)"/>
    <property type="match status" value="1"/>
</dbReference>
<evidence type="ECO:0000256" key="2">
    <source>
        <dbReference type="SAM" id="SignalP"/>
    </source>
</evidence>
<name>A0A0B7KHF3_BIOOC</name>
<organism evidence="3">
    <name type="scientific">Bionectria ochroleuca</name>
    <name type="common">Gliocladium roseum</name>
    <dbReference type="NCBI Taxonomy" id="29856"/>
    <lineage>
        <taxon>Eukaryota</taxon>
        <taxon>Fungi</taxon>
        <taxon>Dikarya</taxon>
        <taxon>Ascomycota</taxon>
        <taxon>Pezizomycotina</taxon>
        <taxon>Sordariomycetes</taxon>
        <taxon>Hypocreomycetidae</taxon>
        <taxon>Hypocreales</taxon>
        <taxon>Bionectriaceae</taxon>
        <taxon>Clonostachys</taxon>
    </lineage>
</organism>
<gene>
    <name evidence="3" type="ORF">BN869_000010358_1</name>
</gene>
<evidence type="ECO:0000313" key="3">
    <source>
        <dbReference type="EMBL" id="CEO54300.1"/>
    </source>
</evidence>
<reference evidence="3" key="1">
    <citation type="submission" date="2015-01" db="EMBL/GenBank/DDBJ databases">
        <authorList>
            <person name="Durling Mikael"/>
        </authorList>
    </citation>
    <scope>NUCLEOTIDE SEQUENCE</scope>
</reference>
<accession>A0A0B7KHF3</accession>
<evidence type="ECO:0000256" key="1">
    <source>
        <dbReference type="ARBA" id="ARBA00022801"/>
    </source>
</evidence>
<feature type="signal peptide" evidence="2">
    <location>
        <begin position="1"/>
        <end position="19"/>
    </location>
</feature>
<dbReference type="EMBL" id="CDPU01000041">
    <property type="protein sequence ID" value="CEO54300.1"/>
    <property type="molecule type" value="Genomic_DNA"/>
</dbReference>
<dbReference type="CDD" id="cd01846">
    <property type="entry name" value="fatty_acyltransferase_like"/>
    <property type="match status" value="1"/>
</dbReference>
<dbReference type="InterPro" id="IPR001087">
    <property type="entry name" value="GDSL"/>
</dbReference>
<keyword evidence="1" id="KW-0378">Hydrolase</keyword>
<proteinExistence type="predicted"/>
<dbReference type="Gene3D" id="3.40.50.1110">
    <property type="entry name" value="SGNH hydrolase"/>
    <property type="match status" value="1"/>
</dbReference>
<dbReference type="PANTHER" id="PTHR45648">
    <property type="entry name" value="GDSL LIPASE/ACYLHYDROLASE FAMILY PROTEIN (AFU_ORTHOLOGUE AFUA_4G14700)"/>
    <property type="match status" value="1"/>
</dbReference>
<evidence type="ECO:0008006" key="4">
    <source>
        <dbReference type="Google" id="ProtNLM"/>
    </source>
</evidence>
<sequence length="306" mass="33855">MHLVSVLSMAVALASFGSAACIRDDAAIQATEPKYLFIFGDSYTRTNFDIAGTKPSSKNPLGNPGWPGVTSSGGKNWVAHTLTDRLLSKYNNDTLTYNFAVGGATVDRAITGSKPKSTVTEQVKIWDNNLKNKPSYAKWTSSNAAVGVWIGINDIGSTYMKSNTEEILTKVVDKYFSLLEHLYNSGVRKFFLIKVPPTNRTPLMRNRGSATVKNVTEAVTFYNNYLDKKTTKWRGHHSDLKVKLVETHAAFNTALDNPTKYGSKDNKCTNSDGKTCLWKDGYHPGIQIQKLVGFQVKDALRDIGIW</sequence>